<dbReference type="GeneID" id="72004666"/>
<evidence type="ECO:0000259" key="3">
    <source>
        <dbReference type="PROSITE" id="PS51762"/>
    </source>
</evidence>
<dbReference type="CDD" id="cd02181">
    <property type="entry name" value="GH16_fungal_Lam16A_glucanase"/>
    <property type="match status" value="1"/>
</dbReference>
<feature type="signal peptide" evidence="2">
    <location>
        <begin position="1"/>
        <end position="15"/>
    </location>
</feature>
<comment type="caution">
    <text evidence="4">The sequence shown here is derived from an EMBL/GenBank/DDBJ whole genome shotgun (WGS) entry which is preliminary data.</text>
</comment>
<proteinExistence type="predicted"/>
<feature type="chain" id="PRO_5046851591" evidence="2">
    <location>
        <begin position="16"/>
        <end position="405"/>
    </location>
</feature>
<dbReference type="InterPro" id="IPR000757">
    <property type="entry name" value="Beta-glucanase-like"/>
</dbReference>
<sequence length="405" mass="44075">MISALPLTLIFLVFAATAPRSREGAACSALASSGSRVSLVWLLLLSNTALAARVERVEKRSIPTQTFPNGTNYVWAVDDTYEGSSFFDTFEFYTGDDPTHGSVNYTDRNTAFADGLAYVESDGIVVMKGDNTTSLSEGQNRNSVRISSQKQYNTGLFILDLDMAPWGCGVWPAWWTVGGGTWPWTGEIDIIEGVHDNEHNQVTWHTGPNCNFTENANYTGTLVTTNNEPNLICNCVNDYNSNAGCGVTEWSRASYGPIFDEQGGGVFAMKWDVSGIGVWSFYRAAVPQDVTNGQPTPSTWGEPVAFLEASGCDPITNFVNHSIIFDITFCGDWAGNDYGTSGCPGTCAQRLMDPSNFNNASWRIRSLTVYRQQIIHGQVTSDATHPILPVVSLLGVLGILFGVLM</sequence>
<reference evidence="4 5" key="1">
    <citation type="journal article" date="2021" name="Environ. Microbiol.">
        <title>Gene family expansions and transcriptome signatures uncover fungal adaptations to wood decay.</title>
        <authorList>
            <person name="Hage H."/>
            <person name="Miyauchi S."/>
            <person name="Viragh M."/>
            <person name="Drula E."/>
            <person name="Min B."/>
            <person name="Chaduli D."/>
            <person name="Navarro D."/>
            <person name="Favel A."/>
            <person name="Norest M."/>
            <person name="Lesage-Meessen L."/>
            <person name="Balint B."/>
            <person name="Merenyi Z."/>
            <person name="de Eugenio L."/>
            <person name="Morin E."/>
            <person name="Martinez A.T."/>
            <person name="Baldrian P."/>
            <person name="Stursova M."/>
            <person name="Martinez M.J."/>
            <person name="Novotny C."/>
            <person name="Magnuson J.K."/>
            <person name="Spatafora J.W."/>
            <person name="Maurice S."/>
            <person name="Pangilinan J."/>
            <person name="Andreopoulos W."/>
            <person name="LaButti K."/>
            <person name="Hundley H."/>
            <person name="Na H."/>
            <person name="Kuo A."/>
            <person name="Barry K."/>
            <person name="Lipzen A."/>
            <person name="Henrissat B."/>
            <person name="Riley R."/>
            <person name="Ahrendt S."/>
            <person name="Nagy L.G."/>
            <person name="Grigoriev I.V."/>
            <person name="Martin F."/>
            <person name="Rosso M.N."/>
        </authorList>
    </citation>
    <scope>NUCLEOTIDE SEQUENCE [LARGE SCALE GENOMIC DNA]</scope>
    <source>
        <strain evidence="4 5">CIRM-BRFM 1785</strain>
    </source>
</reference>
<dbReference type="RefSeq" id="XP_047777955.1">
    <property type="nucleotide sequence ID" value="XM_047923934.1"/>
</dbReference>
<protein>
    <submittedName>
        <fullName evidence="4">Glycoside hydrolase family 16 protein</fullName>
    </submittedName>
</protein>
<keyword evidence="5" id="KW-1185">Reference proteome</keyword>
<evidence type="ECO:0000256" key="2">
    <source>
        <dbReference type="SAM" id="SignalP"/>
    </source>
</evidence>
<dbReference type="Gene3D" id="2.60.120.200">
    <property type="match status" value="1"/>
</dbReference>
<keyword evidence="2" id="KW-0732">Signal</keyword>
<evidence type="ECO:0000313" key="5">
    <source>
        <dbReference type="Proteomes" id="UP000814176"/>
    </source>
</evidence>
<dbReference type="Proteomes" id="UP000814176">
    <property type="component" value="Unassembled WGS sequence"/>
</dbReference>
<dbReference type="GO" id="GO:0016787">
    <property type="term" value="F:hydrolase activity"/>
    <property type="evidence" value="ECO:0007669"/>
    <property type="project" value="UniProtKB-KW"/>
</dbReference>
<organism evidence="4 5">
    <name type="scientific">Rhodofomes roseus</name>
    <dbReference type="NCBI Taxonomy" id="34475"/>
    <lineage>
        <taxon>Eukaryota</taxon>
        <taxon>Fungi</taxon>
        <taxon>Dikarya</taxon>
        <taxon>Basidiomycota</taxon>
        <taxon>Agaricomycotina</taxon>
        <taxon>Agaricomycetes</taxon>
        <taxon>Polyporales</taxon>
        <taxon>Rhodofomes</taxon>
    </lineage>
</organism>
<dbReference type="Pfam" id="PF26113">
    <property type="entry name" value="GH16_XgeA"/>
    <property type="match status" value="1"/>
</dbReference>
<feature type="domain" description="GH16" evidence="3">
    <location>
        <begin position="57"/>
        <end position="342"/>
    </location>
</feature>
<evidence type="ECO:0000313" key="4">
    <source>
        <dbReference type="EMBL" id="KAH9835578.1"/>
    </source>
</evidence>
<dbReference type="InterPro" id="IPR013320">
    <property type="entry name" value="ConA-like_dom_sf"/>
</dbReference>
<keyword evidence="1" id="KW-0812">Transmembrane</keyword>
<accession>A0ABQ8KDS9</accession>
<keyword evidence="1" id="KW-0472">Membrane</keyword>
<keyword evidence="4" id="KW-0378">Hydrolase</keyword>
<dbReference type="EMBL" id="JADCUA010000012">
    <property type="protein sequence ID" value="KAH9835578.1"/>
    <property type="molecule type" value="Genomic_DNA"/>
</dbReference>
<dbReference type="PROSITE" id="PS51762">
    <property type="entry name" value="GH16_2"/>
    <property type="match status" value="1"/>
</dbReference>
<keyword evidence="1" id="KW-1133">Transmembrane helix</keyword>
<evidence type="ECO:0000256" key="1">
    <source>
        <dbReference type="SAM" id="Phobius"/>
    </source>
</evidence>
<dbReference type="SUPFAM" id="SSF49899">
    <property type="entry name" value="Concanavalin A-like lectins/glucanases"/>
    <property type="match status" value="1"/>
</dbReference>
<dbReference type="PANTHER" id="PTHR10963">
    <property type="entry name" value="GLYCOSYL HYDROLASE-RELATED"/>
    <property type="match status" value="1"/>
</dbReference>
<dbReference type="PANTHER" id="PTHR10963:SF24">
    <property type="entry name" value="GLYCOSIDASE C21B10.07-RELATED"/>
    <property type="match status" value="1"/>
</dbReference>
<feature type="transmembrane region" description="Helical" evidence="1">
    <location>
        <begin position="386"/>
        <end position="404"/>
    </location>
</feature>
<gene>
    <name evidence="4" type="ORF">C8Q71DRAFT_762657</name>
</gene>
<name>A0ABQ8KDS9_9APHY</name>
<dbReference type="InterPro" id="IPR050546">
    <property type="entry name" value="Glycosyl_Hydrlase_16"/>
</dbReference>